<keyword evidence="3" id="KW-1185">Reference proteome</keyword>
<dbReference type="InterPro" id="IPR004360">
    <property type="entry name" value="Glyas_Fos-R_dOase_dom"/>
</dbReference>
<sequence>MAQPALPAWHLTEQPVVRAQVALKTSRSRFPSARFSGSAALATFAAQLAIRRCAKGRAWRSESRILRAAADFSENKMLHAMLHVRDLDDSLAFYEALGLRTLSCNRRPSGGGTAFVGPGKLRDKENFALELASAKDPDKPLQQGGFQGLVISGGPGEKVDPNGYPMSFSESGQQGSVLSLRLQTSNLRDATDFYEQLGMKVVGKDAGTASLAYASGPQTMLTLKQIASEVGPSTGFDHLVVSTADVEDATSALETVGVKVLMPPTNMFGMNIAGFVDCDGYKIYLVKESDFQQD</sequence>
<dbReference type="PANTHER" id="PTHR46036">
    <property type="entry name" value="LACTOYLGLUTATHIONE LYASE"/>
    <property type="match status" value="1"/>
</dbReference>
<dbReference type="InterPro" id="IPR029068">
    <property type="entry name" value="Glyas_Bleomycin-R_OHBP_Dase"/>
</dbReference>
<dbReference type="GO" id="GO:0005737">
    <property type="term" value="C:cytoplasm"/>
    <property type="evidence" value="ECO:0007669"/>
    <property type="project" value="TreeGrafter"/>
</dbReference>
<dbReference type="CDD" id="cd06587">
    <property type="entry name" value="VOC"/>
    <property type="match status" value="1"/>
</dbReference>
<evidence type="ECO:0000313" key="2">
    <source>
        <dbReference type="EMBL" id="OLP99810.1"/>
    </source>
</evidence>
<dbReference type="PANTHER" id="PTHR46036:SF2">
    <property type="entry name" value="LACTOYLGLUTATHIONE LYASE GLX1"/>
    <property type="match status" value="1"/>
</dbReference>
<gene>
    <name evidence="2" type="primary">GLX-I</name>
    <name evidence="2" type="ORF">AK812_SmicGene17613</name>
</gene>
<comment type="caution">
    <text evidence="2">The sequence shown here is derived from an EMBL/GenBank/DDBJ whole genome shotgun (WGS) entry which is preliminary data.</text>
</comment>
<dbReference type="PROSITE" id="PS51819">
    <property type="entry name" value="VOC"/>
    <property type="match status" value="1"/>
</dbReference>
<dbReference type="GO" id="GO:0004462">
    <property type="term" value="F:lactoylglutathione lyase activity"/>
    <property type="evidence" value="ECO:0007669"/>
    <property type="project" value="TreeGrafter"/>
</dbReference>
<dbReference type="OrthoDB" id="412854at2759"/>
<accession>A0A1Q9DXA7</accession>
<keyword evidence="2" id="KW-0456">Lyase</keyword>
<protein>
    <submittedName>
        <fullName evidence="2">Lactoylglutathione lyase</fullName>
    </submittedName>
</protein>
<dbReference type="EMBL" id="LSRX01000349">
    <property type="protein sequence ID" value="OLP99810.1"/>
    <property type="molecule type" value="Genomic_DNA"/>
</dbReference>
<name>A0A1Q9DXA7_SYMMI</name>
<dbReference type="OMA" id="HAYKSAF"/>
<reference evidence="2 3" key="1">
    <citation type="submission" date="2016-02" db="EMBL/GenBank/DDBJ databases">
        <title>Genome analysis of coral dinoflagellate symbionts highlights evolutionary adaptations to a symbiotic lifestyle.</title>
        <authorList>
            <person name="Aranda M."/>
            <person name="Li Y."/>
            <person name="Liew Y.J."/>
            <person name="Baumgarten S."/>
            <person name="Simakov O."/>
            <person name="Wilson M."/>
            <person name="Piel J."/>
            <person name="Ashoor H."/>
            <person name="Bougouffa S."/>
            <person name="Bajic V.B."/>
            <person name="Ryu T."/>
            <person name="Ravasi T."/>
            <person name="Bayer T."/>
            <person name="Micklem G."/>
            <person name="Kim H."/>
            <person name="Bhak J."/>
            <person name="Lajeunesse T.C."/>
            <person name="Voolstra C.R."/>
        </authorList>
    </citation>
    <scope>NUCLEOTIDE SEQUENCE [LARGE SCALE GENOMIC DNA]</scope>
    <source>
        <strain evidence="2 3">CCMP2467</strain>
    </source>
</reference>
<dbReference type="Gene3D" id="3.10.180.10">
    <property type="entry name" value="2,3-Dihydroxybiphenyl 1,2-Dioxygenase, domain 1"/>
    <property type="match status" value="2"/>
</dbReference>
<dbReference type="GO" id="GO:0019243">
    <property type="term" value="P:methylglyoxal catabolic process to D-lactate via S-lactoyl-glutathione"/>
    <property type="evidence" value="ECO:0007669"/>
    <property type="project" value="TreeGrafter"/>
</dbReference>
<dbReference type="Pfam" id="PF00903">
    <property type="entry name" value="Glyoxalase"/>
    <property type="match status" value="1"/>
</dbReference>
<dbReference type="Proteomes" id="UP000186817">
    <property type="component" value="Unassembled WGS sequence"/>
</dbReference>
<evidence type="ECO:0000313" key="3">
    <source>
        <dbReference type="Proteomes" id="UP000186817"/>
    </source>
</evidence>
<evidence type="ECO:0000259" key="1">
    <source>
        <dbReference type="PROSITE" id="PS51819"/>
    </source>
</evidence>
<organism evidence="2 3">
    <name type="scientific">Symbiodinium microadriaticum</name>
    <name type="common">Dinoflagellate</name>
    <name type="synonym">Zooxanthella microadriatica</name>
    <dbReference type="NCBI Taxonomy" id="2951"/>
    <lineage>
        <taxon>Eukaryota</taxon>
        <taxon>Sar</taxon>
        <taxon>Alveolata</taxon>
        <taxon>Dinophyceae</taxon>
        <taxon>Suessiales</taxon>
        <taxon>Symbiodiniaceae</taxon>
        <taxon>Symbiodinium</taxon>
    </lineage>
</organism>
<feature type="domain" description="VOC" evidence="1">
    <location>
        <begin position="176"/>
        <end position="288"/>
    </location>
</feature>
<proteinExistence type="predicted"/>
<dbReference type="AlphaFoldDB" id="A0A1Q9DXA7"/>
<dbReference type="InterPro" id="IPR037523">
    <property type="entry name" value="VOC_core"/>
</dbReference>
<dbReference type="SUPFAM" id="SSF54593">
    <property type="entry name" value="Glyoxalase/Bleomycin resistance protein/Dihydroxybiphenyl dioxygenase"/>
    <property type="match status" value="2"/>
</dbReference>